<dbReference type="SUPFAM" id="SSF48695">
    <property type="entry name" value="Multiheme cytochromes"/>
    <property type="match status" value="1"/>
</dbReference>
<keyword evidence="8" id="KW-0812">Transmembrane</keyword>
<dbReference type="GO" id="GO:0046872">
    <property type="term" value="F:metal ion binding"/>
    <property type="evidence" value="ECO:0007669"/>
    <property type="project" value="UniProtKB-KW"/>
</dbReference>
<feature type="domain" description="Tetrahaem cytochrome" evidence="9">
    <location>
        <begin position="102"/>
        <end position="213"/>
    </location>
</feature>
<evidence type="ECO:0000313" key="10">
    <source>
        <dbReference type="EMBL" id="ACU94217.1"/>
    </source>
</evidence>
<sequence>MSEEKKEQETTTEQTTTEEQQAAAEPAAKKKKWPIIVGVIVIVVAVAGIGFWNWHNQPTFCNAFCHESMNAYVETYEQDANTQGTDKWGNAVSNTNAMLAVTHKEAGVNCLGCHVPTITQQLTEVSETITGDYYYPLEEVGTKALQANSGHDDSSGDQFCLKSGCHDMTREDLTQATSGMSFNPHRWQHGETECSECHKSHRASVFYCTQCHSEAAAAMPDGWVNYSEGQQLEKNSVNAS</sequence>
<dbReference type="InterPro" id="IPR036280">
    <property type="entry name" value="Multihaem_cyt_sf"/>
</dbReference>
<keyword evidence="5" id="KW-0249">Electron transport</keyword>
<evidence type="ECO:0000259" key="9">
    <source>
        <dbReference type="Pfam" id="PF14537"/>
    </source>
</evidence>
<dbReference type="RefSeq" id="WP_012802905.1">
    <property type="nucleotide sequence ID" value="NC_013170.1"/>
</dbReference>
<dbReference type="STRING" id="469378.Ccur_04960"/>
<evidence type="ECO:0000256" key="7">
    <source>
        <dbReference type="SAM" id="MobiDB-lite"/>
    </source>
</evidence>
<keyword evidence="6" id="KW-0408">Iron</keyword>
<dbReference type="HOGENOM" id="CLU_107073_0_0_11"/>
<protein>
    <recommendedName>
        <fullName evidence="9">Tetrahaem cytochrome domain-containing protein</fullName>
    </recommendedName>
</protein>
<dbReference type="Proteomes" id="UP000000954">
    <property type="component" value="Chromosome"/>
</dbReference>
<evidence type="ECO:0000256" key="8">
    <source>
        <dbReference type="SAM" id="Phobius"/>
    </source>
</evidence>
<evidence type="ECO:0000256" key="6">
    <source>
        <dbReference type="ARBA" id="ARBA00023004"/>
    </source>
</evidence>
<dbReference type="InterPro" id="IPR012286">
    <property type="entry name" value="Tetrahaem_cytochrome"/>
</dbReference>
<keyword evidence="8" id="KW-0472">Membrane</keyword>
<evidence type="ECO:0000256" key="1">
    <source>
        <dbReference type="ARBA" id="ARBA00004196"/>
    </source>
</evidence>
<evidence type="ECO:0000256" key="4">
    <source>
        <dbReference type="ARBA" id="ARBA00022723"/>
    </source>
</evidence>
<organism evidence="10 11">
    <name type="scientific">Cryptobacterium curtum (strain ATCC 700683 / DSM 15641 / CCUG 43107 / 12-3)</name>
    <dbReference type="NCBI Taxonomy" id="469378"/>
    <lineage>
        <taxon>Bacteria</taxon>
        <taxon>Bacillati</taxon>
        <taxon>Actinomycetota</taxon>
        <taxon>Coriobacteriia</taxon>
        <taxon>Eggerthellales</taxon>
        <taxon>Eggerthellaceae</taxon>
        <taxon>Cryptobacterium</taxon>
    </lineage>
</organism>
<proteinExistence type="predicted"/>
<gene>
    <name evidence="10" type="ordered locus">Ccur_04960</name>
</gene>
<evidence type="ECO:0000256" key="5">
    <source>
        <dbReference type="ARBA" id="ARBA00022982"/>
    </source>
</evidence>
<keyword evidence="3" id="KW-0349">Heme</keyword>
<dbReference type="KEGG" id="ccu:Ccur_04960"/>
<keyword evidence="4" id="KW-0479">Metal-binding</keyword>
<keyword evidence="11" id="KW-1185">Reference proteome</keyword>
<dbReference type="GO" id="GO:0030313">
    <property type="term" value="C:cell envelope"/>
    <property type="evidence" value="ECO:0007669"/>
    <property type="project" value="UniProtKB-SubCell"/>
</dbReference>
<evidence type="ECO:0000313" key="11">
    <source>
        <dbReference type="Proteomes" id="UP000000954"/>
    </source>
</evidence>
<dbReference type="EMBL" id="CP001682">
    <property type="protein sequence ID" value="ACU94217.1"/>
    <property type="molecule type" value="Genomic_DNA"/>
</dbReference>
<feature type="region of interest" description="Disordered" evidence="7">
    <location>
        <begin position="1"/>
        <end position="27"/>
    </location>
</feature>
<evidence type="ECO:0000256" key="3">
    <source>
        <dbReference type="ARBA" id="ARBA00022617"/>
    </source>
</evidence>
<keyword evidence="2" id="KW-0813">Transport</keyword>
<dbReference type="eggNOG" id="COG3303">
    <property type="taxonomic scope" value="Bacteria"/>
</dbReference>
<comment type="subcellular location">
    <subcellularLocation>
        <location evidence="1">Cell envelope</location>
    </subcellularLocation>
</comment>
<feature type="transmembrane region" description="Helical" evidence="8">
    <location>
        <begin position="35"/>
        <end position="54"/>
    </location>
</feature>
<dbReference type="AlphaFoldDB" id="C7MMS7"/>
<reference evidence="10 11" key="1">
    <citation type="journal article" date="2009" name="Stand. Genomic Sci.">
        <title>Complete genome sequence of Cryptobacterium curtum type strain (12-3).</title>
        <authorList>
            <person name="Mavrommatis K."/>
            <person name="Pukall R."/>
            <person name="Rohde C."/>
            <person name="Chen F."/>
            <person name="Sims D."/>
            <person name="Brettin T."/>
            <person name="Kuske C."/>
            <person name="Detter J.C."/>
            <person name="Han C."/>
            <person name="Lapidus A."/>
            <person name="Copeland A."/>
            <person name="Glavina Del Rio T."/>
            <person name="Nolan M."/>
            <person name="Lucas S."/>
            <person name="Tice H."/>
            <person name="Cheng J.F."/>
            <person name="Bruce D."/>
            <person name="Goodwin L."/>
            <person name="Pitluck S."/>
            <person name="Ovchinnikova G."/>
            <person name="Pati A."/>
            <person name="Ivanova N."/>
            <person name="Chen A."/>
            <person name="Palaniappan K."/>
            <person name="Chain P."/>
            <person name="D'haeseleer P."/>
            <person name="Goker M."/>
            <person name="Bristow J."/>
            <person name="Eisen J.A."/>
            <person name="Markowitz V."/>
            <person name="Hugenholtz P."/>
            <person name="Rohde M."/>
            <person name="Klenk H.P."/>
            <person name="Kyrpides N.C."/>
        </authorList>
    </citation>
    <scope>NUCLEOTIDE SEQUENCE [LARGE SCALE GENOMIC DNA]</scope>
    <source>
        <strain evidence="11">ATCC 700683 / DSM 15641 / 12-3</strain>
    </source>
</reference>
<feature type="compositionally biased region" description="Low complexity" evidence="7">
    <location>
        <begin position="11"/>
        <end position="26"/>
    </location>
</feature>
<keyword evidence="8" id="KW-1133">Transmembrane helix</keyword>
<accession>C7MMS7</accession>
<dbReference type="Gene3D" id="1.10.1130.10">
    <property type="entry name" value="Flavocytochrome C3, Chain A"/>
    <property type="match status" value="1"/>
</dbReference>
<name>C7MMS7_CRYCD</name>
<dbReference type="OrthoDB" id="5397337at2"/>
<evidence type="ECO:0000256" key="2">
    <source>
        <dbReference type="ARBA" id="ARBA00022448"/>
    </source>
</evidence>
<dbReference type="Pfam" id="PF14537">
    <property type="entry name" value="Cytochrom_c3_2"/>
    <property type="match status" value="1"/>
</dbReference>